<dbReference type="GO" id="GO:0046872">
    <property type="term" value="F:metal ion binding"/>
    <property type="evidence" value="ECO:0007669"/>
    <property type="project" value="UniProtKB-KW"/>
</dbReference>
<keyword evidence="1" id="KW-0004">4Fe-4S</keyword>
<dbReference type="PANTHER" id="PTHR42961:SF2">
    <property type="entry name" value="IRON-SULFUR PROTEIN NUBPL"/>
    <property type="match status" value="1"/>
</dbReference>
<accession>A0A1Y3BGA8</accession>
<protein>
    <submittedName>
        <fullName evidence="8">Iron-sulfur protein NUBPL-like protein</fullName>
    </submittedName>
</protein>
<dbReference type="GO" id="GO:0005739">
    <property type="term" value="C:mitochondrion"/>
    <property type="evidence" value="ECO:0007669"/>
    <property type="project" value="TreeGrafter"/>
</dbReference>
<evidence type="ECO:0000256" key="7">
    <source>
        <dbReference type="ARBA" id="ARBA00024036"/>
    </source>
</evidence>
<proteinExistence type="inferred from homology"/>
<dbReference type="Pfam" id="PF10609">
    <property type="entry name" value="ParA"/>
    <property type="match status" value="1"/>
</dbReference>
<comment type="caution">
    <text evidence="8">The sequence shown here is derived from an EMBL/GenBank/DDBJ whole genome shotgun (WGS) entry which is preliminary data.</text>
</comment>
<dbReference type="HAMAP" id="MF_02040">
    <property type="entry name" value="Mrp_NBP35"/>
    <property type="match status" value="1"/>
</dbReference>
<dbReference type="Gene3D" id="3.40.50.300">
    <property type="entry name" value="P-loop containing nucleotide triphosphate hydrolases"/>
    <property type="match status" value="1"/>
</dbReference>
<dbReference type="Proteomes" id="UP000194236">
    <property type="component" value="Unassembled WGS sequence"/>
</dbReference>
<evidence type="ECO:0000256" key="6">
    <source>
        <dbReference type="ARBA" id="ARBA00023014"/>
    </source>
</evidence>
<evidence type="ECO:0000256" key="2">
    <source>
        <dbReference type="ARBA" id="ARBA00022723"/>
    </source>
</evidence>
<dbReference type="SUPFAM" id="SSF52540">
    <property type="entry name" value="P-loop containing nucleoside triphosphate hydrolases"/>
    <property type="match status" value="1"/>
</dbReference>
<dbReference type="GO" id="GO:0051539">
    <property type="term" value="F:4 iron, 4 sulfur cluster binding"/>
    <property type="evidence" value="ECO:0007669"/>
    <property type="project" value="UniProtKB-KW"/>
</dbReference>
<dbReference type="CDD" id="cd02037">
    <property type="entry name" value="Mrp_NBP35"/>
    <property type="match status" value="1"/>
</dbReference>
<evidence type="ECO:0000256" key="5">
    <source>
        <dbReference type="ARBA" id="ARBA00023004"/>
    </source>
</evidence>
<dbReference type="GO" id="GO:0016226">
    <property type="term" value="P:iron-sulfur cluster assembly"/>
    <property type="evidence" value="ECO:0007669"/>
    <property type="project" value="InterPro"/>
</dbReference>
<keyword evidence="9" id="KW-1185">Reference proteome</keyword>
<evidence type="ECO:0000313" key="8">
    <source>
        <dbReference type="EMBL" id="OTF79892.1"/>
    </source>
</evidence>
<dbReference type="PANTHER" id="PTHR42961">
    <property type="entry name" value="IRON-SULFUR PROTEIN NUBPL"/>
    <property type="match status" value="1"/>
</dbReference>
<dbReference type="GO" id="GO:0032981">
    <property type="term" value="P:mitochondrial respiratory chain complex I assembly"/>
    <property type="evidence" value="ECO:0007669"/>
    <property type="project" value="TreeGrafter"/>
</dbReference>
<dbReference type="InterPro" id="IPR000808">
    <property type="entry name" value="Mrp-like_CS"/>
</dbReference>
<dbReference type="OrthoDB" id="1741334at2759"/>
<keyword evidence="2" id="KW-0479">Metal-binding</keyword>
<evidence type="ECO:0000256" key="3">
    <source>
        <dbReference type="ARBA" id="ARBA00022741"/>
    </source>
</evidence>
<sequence length="285" mass="31647">MHLAKNFHRIFVNQSRIWTRPLSTSAATDKRKKGLPKKLPIAGVKQVLLVSSAKGGVGKSLITVNLAYAIKCLDQNKKVGILDADIYGPSLPTMIGLREKPTTNKLKCMSMGFLIDEEKPIVWRGLMVMSAMEKLLRSVYWGELDVLLVDMPPGTGDTQLSIIQNIPIDGVIIVTTPQKVCLADVVRGTKMFQDLNVPIYGFVKNMSHFVCGKCSHHEPIFDTNDELECLAKKFNTEILVNIPLDRNLSKSADNGCPLVIENINNPNAQIFIQLAEKILSKLENH</sequence>
<dbReference type="InterPro" id="IPR027417">
    <property type="entry name" value="P-loop_NTPase"/>
</dbReference>
<evidence type="ECO:0000313" key="9">
    <source>
        <dbReference type="Proteomes" id="UP000194236"/>
    </source>
</evidence>
<dbReference type="InterPro" id="IPR033756">
    <property type="entry name" value="YlxH/NBP35"/>
</dbReference>
<evidence type="ECO:0000256" key="4">
    <source>
        <dbReference type="ARBA" id="ARBA00022840"/>
    </source>
</evidence>
<dbReference type="GO" id="GO:0140663">
    <property type="term" value="F:ATP-dependent FeS chaperone activity"/>
    <property type="evidence" value="ECO:0007669"/>
    <property type="project" value="InterPro"/>
</dbReference>
<reference evidence="8 9" key="1">
    <citation type="submission" date="2017-03" db="EMBL/GenBank/DDBJ databases">
        <title>Genome Survey of Euroglyphus maynei.</title>
        <authorList>
            <person name="Arlian L.G."/>
            <person name="Morgan M.S."/>
            <person name="Rider S.D."/>
        </authorList>
    </citation>
    <scope>NUCLEOTIDE SEQUENCE [LARGE SCALE GENOMIC DNA]</scope>
    <source>
        <strain evidence="8">Arlian Lab</strain>
        <tissue evidence="8">Whole body</tissue>
    </source>
</reference>
<dbReference type="PROSITE" id="PS01215">
    <property type="entry name" value="MRP"/>
    <property type="match status" value="1"/>
</dbReference>
<organism evidence="8 9">
    <name type="scientific">Euroglyphus maynei</name>
    <name type="common">Mayne's house dust mite</name>
    <dbReference type="NCBI Taxonomy" id="6958"/>
    <lineage>
        <taxon>Eukaryota</taxon>
        <taxon>Metazoa</taxon>
        <taxon>Ecdysozoa</taxon>
        <taxon>Arthropoda</taxon>
        <taxon>Chelicerata</taxon>
        <taxon>Arachnida</taxon>
        <taxon>Acari</taxon>
        <taxon>Acariformes</taxon>
        <taxon>Sarcoptiformes</taxon>
        <taxon>Astigmata</taxon>
        <taxon>Psoroptidia</taxon>
        <taxon>Analgoidea</taxon>
        <taxon>Pyroglyphidae</taxon>
        <taxon>Pyroglyphinae</taxon>
        <taxon>Euroglyphus</taxon>
    </lineage>
</organism>
<gene>
    <name evidence="8" type="ORF">BLA29_003845</name>
</gene>
<dbReference type="FunFam" id="3.40.50.300:FF:001278">
    <property type="entry name" value="Iron-sulfur cluster carrier protein"/>
    <property type="match status" value="1"/>
</dbReference>
<comment type="similarity">
    <text evidence="7">Belongs to the Mrp/NBP35 ATP-binding proteins family.</text>
</comment>
<keyword evidence="5" id="KW-0408">Iron</keyword>
<dbReference type="EMBL" id="MUJZ01020888">
    <property type="protein sequence ID" value="OTF79892.1"/>
    <property type="molecule type" value="Genomic_DNA"/>
</dbReference>
<evidence type="ECO:0000256" key="1">
    <source>
        <dbReference type="ARBA" id="ARBA00022485"/>
    </source>
</evidence>
<dbReference type="InterPro" id="IPR019591">
    <property type="entry name" value="Mrp/NBP35_ATP-bd"/>
</dbReference>
<keyword evidence="3" id="KW-0547">Nucleotide-binding</keyword>
<dbReference type="GO" id="GO:0005524">
    <property type="term" value="F:ATP binding"/>
    <property type="evidence" value="ECO:0007669"/>
    <property type="project" value="UniProtKB-KW"/>
</dbReference>
<name>A0A1Y3BGA8_EURMA</name>
<dbReference type="InterPro" id="IPR044304">
    <property type="entry name" value="NUBPL-like"/>
</dbReference>
<keyword evidence="6" id="KW-0411">Iron-sulfur</keyword>
<dbReference type="AlphaFoldDB" id="A0A1Y3BGA8"/>
<keyword evidence="4" id="KW-0067">ATP-binding</keyword>